<dbReference type="EMBL" id="MU274908">
    <property type="protein sequence ID" value="KAI0090184.1"/>
    <property type="molecule type" value="Genomic_DNA"/>
</dbReference>
<sequence length="251" mass="28197">MQKECVNLVLTMVREIENMKQLAAASEKKKGEHYKTLGVTHKASDLGDSTKFGIADAKEFGRLVRSLHKGVAELKELRATHLKAIRELEAAMLKVSMRKEEVVRFSKAKDDAEFAKILKARSLGPEHLETQIQLRRGVRLIRDRIQKLEDHLHASKKRLFQLKLGKPGLRPPSLDTINRTYHNIDIAVSQQEDDVDRLVNRVSKLKIGPPQTTPRIGRLPLELKEHRKHGVAVTPNVAATTAAALNAERAA</sequence>
<comment type="caution">
    <text evidence="1">The sequence shown here is derived from an EMBL/GenBank/DDBJ whole genome shotgun (WGS) entry which is preliminary data.</text>
</comment>
<evidence type="ECO:0000313" key="1">
    <source>
        <dbReference type="EMBL" id="KAI0090184.1"/>
    </source>
</evidence>
<organism evidence="1 2">
    <name type="scientific">Irpex rosettiformis</name>
    <dbReference type="NCBI Taxonomy" id="378272"/>
    <lineage>
        <taxon>Eukaryota</taxon>
        <taxon>Fungi</taxon>
        <taxon>Dikarya</taxon>
        <taxon>Basidiomycota</taxon>
        <taxon>Agaricomycotina</taxon>
        <taxon>Agaricomycetes</taxon>
        <taxon>Polyporales</taxon>
        <taxon>Irpicaceae</taxon>
        <taxon>Irpex</taxon>
    </lineage>
</organism>
<feature type="non-terminal residue" evidence="1">
    <location>
        <position position="251"/>
    </location>
</feature>
<reference evidence="1" key="1">
    <citation type="journal article" date="2021" name="Environ. Microbiol.">
        <title>Gene family expansions and transcriptome signatures uncover fungal adaptations to wood decay.</title>
        <authorList>
            <person name="Hage H."/>
            <person name="Miyauchi S."/>
            <person name="Viragh M."/>
            <person name="Drula E."/>
            <person name="Min B."/>
            <person name="Chaduli D."/>
            <person name="Navarro D."/>
            <person name="Favel A."/>
            <person name="Norest M."/>
            <person name="Lesage-Meessen L."/>
            <person name="Balint B."/>
            <person name="Merenyi Z."/>
            <person name="de Eugenio L."/>
            <person name="Morin E."/>
            <person name="Martinez A.T."/>
            <person name="Baldrian P."/>
            <person name="Stursova M."/>
            <person name="Martinez M.J."/>
            <person name="Novotny C."/>
            <person name="Magnuson J.K."/>
            <person name="Spatafora J.W."/>
            <person name="Maurice S."/>
            <person name="Pangilinan J."/>
            <person name="Andreopoulos W."/>
            <person name="LaButti K."/>
            <person name="Hundley H."/>
            <person name="Na H."/>
            <person name="Kuo A."/>
            <person name="Barry K."/>
            <person name="Lipzen A."/>
            <person name="Henrissat B."/>
            <person name="Riley R."/>
            <person name="Ahrendt S."/>
            <person name="Nagy L.G."/>
            <person name="Grigoriev I.V."/>
            <person name="Martin F."/>
            <person name="Rosso M.N."/>
        </authorList>
    </citation>
    <scope>NUCLEOTIDE SEQUENCE</scope>
    <source>
        <strain evidence="1">CBS 384.51</strain>
    </source>
</reference>
<proteinExistence type="predicted"/>
<dbReference type="Proteomes" id="UP001055072">
    <property type="component" value="Unassembled WGS sequence"/>
</dbReference>
<protein>
    <submittedName>
        <fullName evidence="1">Uncharacterized protein</fullName>
    </submittedName>
</protein>
<name>A0ACB8U7H2_9APHY</name>
<evidence type="ECO:0000313" key="2">
    <source>
        <dbReference type="Proteomes" id="UP001055072"/>
    </source>
</evidence>
<keyword evidence="2" id="KW-1185">Reference proteome</keyword>
<gene>
    <name evidence="1" type="ORF">BDY19DRAFT_855670</name>
</gene>
<accession>A0ACB8U7H2</accession>